<name>A0AAW3WUI6_SERFO</name>
<reference evidence="1" key="1">
    <citation type="submission" date="2020-08" db="EMBL/GenBank/DDBJ databases">
        <title>Food and environmental bacterial isolates.</title>
        <authorList>
            <person name="Richter L."/>
            <person name="Du Plessis E.M."/>
            <person name="Duvenage S."/>
            <person name="Allam M."/>
            <person name="Korsten L."/>
        </authorList>
    </citation>
    <scope>NUCLEOTIDE SEQUENCE</scope>
    <source>
        <strain evidence="1">UPMP2127</strain>
    </source>
</reference>
<dbReference type="RefSeq" id="WP_179252715.1">
    <property type="nucleotide sequence ID" value="NZ_JACBIV010000009.1"/>
</dbReference>
<dbReference type="AlphaFoldDB" id="A0AAW3WUI6"/>
<evidence type="ECO:0000313" key="1">
    <source>
        <dbReference type="EMBL" id="MBC3214259.1"/>
    </source>
</evidence>
<proteinExistence type="predicted"/>
<dbReference type="Proteomes" id="UP000659084">
    <property type="component" value="Unassembled WGS sequence"/>
</dbReference>
<gene>
    <name evidence="1" type="ORF">H8J20_19140</name>
</gene>
<evidence type="ECO:0008006" key="3">
    <source>
        <dbReference type="Google" id="ProtNLM"/>
    </source>
</evidence>
<dbReference type="EMBL" id="JACNYO010000022">
    <property type="protein sequence ID" value="MBC3214259.1"/>
    <property type="molecule type" value="Genomic_DNA"/>
</dbReference>
<protein>
    <recommendedName>
        <fullName evidence="3">Phage protein</fullName>
    </recommendedName>
</protein>
<evidence type="ECO:0000313" key="2">
    <source>
        <dbReference type="Proteomes" id="UP000659084"/>
    </source>
</evidence>
<organism evidence="1 2">
    <name type="scientific">Serratia fonticola</name>
    <dbReference type="NCBI Taxonomy" id="47917"/>
    <lineage>
        <taxon>Bacteria</taxon>
        <taxon>Pseudomonadati</taxon>
        <taxon>Pseudomonadota</taxon>
        <taxon>Gammaproteobacteria</taxon>
        <taxon>Enterobacterales</taxon>
        <taxon>Yersiniaceae</taxon>
        <taxon>Serratia</taxon>
    </lineage>
</organism>
<comment type="caution">
    <text evidence="1">The sequence shown here is derived from an EMBL/GenBank/DDBJ whole genome shotgun (WGS) entry which is preliminary data.</text>
</comment>
<sequence>MQKLFDEYDIEIKPEHTVTAITMYGVTEDAWGYIEQDDNDPAFFSVYRIENGLQVCVGDFSEREDAQTFAQRLCEKYGVGMMYGAGVRGVKC</sequence>
<accession>A0AAW3WUI6</accession>